<sequence length="484" mass="54210">MSHIRHCPEFQLARSDSKNPATTCQGLTADGRRCRRTVIPTASIKQDDFQRGRGGGDRGDHITIETPGGLFCWQHKAQGETTSSLSRPRASRILRPRSSLDTLIERVGMLSVDEVHSIRGSSGIPEINIDRNATSSRRSADGSSYRRTEQVAGIATVHVPKAPKKKSKQRMKFVCFFAPLDSDDEHHPGPRRSSHGRPAPNLGDPVPQPLPNSSGHRHARSGHYRSSSSHNRSSWQEYTPPRRKQLPPTAEEPLPSNNQPLRHSLPARRGPSQTEYLLSWIPSSLSPDTTSKLLQRLAEPLSPADEAGYIYIYCVTPRDSQPQADETASLIPSSTDRHEARRRRTSDIMSSAGIAPTSRITRHDPAGRRIANTITLKIGRAVNVCRRLTQQCSHNLTLIRYYPYHPSSGAASLDLPQKAPNVHRLERLVHLELADIRVKPGQPCEECGRKHQEYFEVEASKEQLRRVDECVRRWVEYSQLNPTS</sequence>
<feature type="region of interest" description="Disordered" evidence="1">
    <location>
        <begin position="122"/>
        <end position="149"/>
    </location>
</feature>
<feature type="region of interest" description="Disordered" evidence="1">
    <location>
        <begin position="322"/>
        <end position="345"/>
    </location>
</feature>
<dbReference type="PANTHER" id="PTHR28094">
    <property type="entry name" value="MEIOTICALLY UP-REGULATED GENE 113 PROTEIN"/>
    <property type="match status" value="1"/>
</dbReference>
<reference evidence="3 4" key="1">
    <citation type="submission" date="2014-02" db="EMBL/GenBank/DDBJ databases">
        <title>The Genome Sequence of Trichophyton interdigitale MR816.</title>
        <authorList>
            <consortium name="The Broad Institute Genomics Platform"/>
            <person name="Cuomo C.A."/>
            <person name="White T.C."/>
            <person name="Graser Y."/>
            <person name="Martinez-Rossi N."/>
            <person name="Heitman J."/>
            <person name="Young S.K."/>
            <person name="Zeng Q."/>
            <person name="Gargeya S."/>
            <person name="Abouelleil A."/>
            <person name="Alvarado L."/>
            <person name="Chapman S.B."/>
            <person name="Gainer-Dewar J."/>
            <person name="Goldberg J."/>
            <person name="Griggs A."/>
            <person name="Gujja S."/>
            <person name="Hansen M."/>
            <person name="Howarth C."/>
            <person name="Imamovic A."/>
            <person name="Larimer J."/>
            <person name="Martinez D."/>
            <person name="Murphy C."/>
            <person name="Pearson M.D."/>
            <person name="Persinoti G."/>
            <person name="Poon T."/>
            <person name="Priest M."/>
            <person name="Roberts A.D."/>
            <person name="Saif S."/>
            <person name="Shea T.D."/>
            <person name="Sykes S.N."/>
            <person name="Wortman J."/>
            <person name="Nusbaum C."/>
            <person name="Birren B."/>
        </authorList>
    </citation>
    <scope>NUCLEOTIDE SEQUENCE [LARGE SCALE GENOMIC DNA]</scope>
    <source>
        <strain evidence="3 4">MR816</strain>
    </source>
</reference>
<name>A0A059JK04_TRIIM</name>
<evidence type="ECO:0000259" key="2">
    <source>
        <dbReference type="SMART" id="SM00974"/>
    </source>
</evidence>
<dbReference type="Pfam" id="PF10544">
    <property type="entry name" value="T5orf172"/>
    <property type="match status" value="1"/>
</dbReference>
<dbReference type="EMBL" id="AOKY01000033">
    <property type="protein sequence ID" value="KDB27812.1"/>
    <property type="molecule type" value="Genomic_DNA"/>
</dbReference>
<evidence type="ECO:0000256" key="1">
    <source>
        <dbReference type="SAM" id="MobiDB-lite"/>
    </source>
</evidence>
<comment type="caution">
    <text evidence="3">The sequence shown here is derived from an EMBL/GenBank/DDBJ whole genome shotgun (WGS) entry which is preliminary data.</text>
</comment>
<dbReference type="AlphaFoldDB" id="A0A059JK04"/>
<dbReference type="HOGENOM" id="CLU_024511_1_0_1"/>
<protein>
    <recommendedName>
        <fullName evidence="2">Bacteriophage T5 Orf172 DNA-binding domain-containing protein</fullName>
    </recommendedName>
</protein>
<feature type="compositionally biased region" description="Low complexity" evidence="1">
    <location>
        <begin position="224"/>
        <end position="234"/>
    </location>
</feature>
<dbReference type="SMART" id="SM00974">
    <property type="entry name" value="T5orf172"/>
    <property type="match status" value="1"/>
</dbReference>
<evidence type="ECO:0000313" key="4">
    <source>
        <dbReference type="Proteomes" id="UP000024533"/>
    </source>
</evidence>
<feature type="region of interest" description="Disordered" evidence="1">
    <location>
        <begin position="1"/>
        <end position="24"/>
    </location>
</feature>
<dbReference type="PANTHER" id="PTHR28094:SF2">
    <property type="entry name" value="BACTERIOPHAGE T5 ORF172 DNA-BINDING DOMAIN-CONTAINING PROTEIN"/>
    <property type="match status" value="1"/>
</dbReference>
<organism evidence="3 4">
    <name type="scientific">Trichophyton interdigitale (strain MR816)</name>
    <dbReference type="NCBI Taxonomy" id="1215338"/>
    <lineage>
        <taxon>Eukaryota</taxon>
        <taxon>Fungi</taxon>
        <taxon>Dikarya</taxon>
        <taxon>Ascomycota</taxon>
        <taxon>Pezizomycotina</taxon>
        <taxon>Eurotiomycetes</taxon>
        <taxon>Eurotiomycetidae</taxon>
        <taxon>Onygenales</taxon>
        <taxon>Arthrodermataceae</taxon>
        <taxon>Trichophyton</taxon>
    </lineage>
</organism>
<gene>
    <name evidence="3" type="ORF">H109_00381</name>
</gene>
<dbReference type="OrthoDB" id="2417614at2759"/>
<keyword evidence="4" id="KW-1185">Reference proteome</keyword>
<proteinExistence type="predicted"/>
<dbReference type="OMA" id="AAAYFCW"/>
<feature type="region of interest" description="Disordered" evidence="1">
    <location>
        <begin position="39"/>
        <end position="58"/>
    </location>
</feature>
<evidence type="ECO:0000313" key="3">
    <source>
        <dbReference type="EMBL" id="KDB27812.1"/>
    </source>
</evidence>
<accession>A0A059JK04</accession>
<dbReference type="InterPro" id="IPR053006">
    <property type="entry name" value="Meiosis_regulatory"/>
</dbReference>
<feature type="domain" description="Bacteriophage T5 Orf172 DNA-binding" evidence="2">
    <location>
        <begin position="370"/>
        <end position="474"/>
    </location>
</feature>
<feature type="compositionally biased region" description="Polar residues" evidence="1">
    <location>
        <begin position="322"/>
        <end position="334"/>
    </location>
</feature>
<dbReference type="STRING" id="1215338.A0A059JK04"/>
<dbReference type="Proteomes" id="UP000024533">
    <property type="component" value="Unassembled WGS sequence"/>
</dbReference>
<feature type="compositionally biased region" description="Basic and acidic residues" evidence="1">
    <location>
        <begin position="138"/>
        <end position="149"/>
    </location>
</feature>
<feature type="compositionally biased region" description="Basic and acidic residues" evidence="1">
    <location>
        <begin position="45"/>
        <end position="58"/>
    </location>
</feature>
<feature type="region of interest" description="Disordered" evidence="1">
    <location>
        <begin position="180"/>
        <end position="270"/>
    </location>
</feature>
<dbReference type="InterPro" id="IPR018306">
    <property type="entry name" value="Phage_T5_Orf172_DNA-bd"/>
</dbReference>